<dbReference type="Gene3D" id="2.60.120.430">
    <property type="entry name" value="Galactose-binding lectin"/>
    <property type="match status" value="1"/>
</dbReference>
<dbReference type="KEGG" id="trc:DYE49_07240"/>
<reference evidence="3 5" key="1">
    <citation type="submission" date="2018-08" db="EMBL/GenBank/DDBJ databases">
        <title>The first complete genome of Treponema rectale (CHPAT), a commensal spirochete of the bovine rectum.</title>
        <authorList>
            <person name="Staton G.J."/>
            <person name="Clegg S.R."/>
            <person name="Carter S.D."/>
            <person name="Radford A.D."/>
            <person name="Darby A."/>
            <person name="Hall N."/>
            <person name="Birtles R.J."/>
            <person name="Evans N.J."/>
        </authorList>
    </citation>
    <scope>NUCLEOTIDE SEQUENCE [LARGE SCALE GENOMIC DNA]</scope>
    <source>
        <strain evidence="3 5">CHPA</strain>
    </source>
</reference>
<dbReference type="EMBL" id="CP031517">
    <property type="protein sequence ID" value="QOS40259.1"/>
    <property type="molecule type" value="Genomic_DNA"/>
</dbReference>
<accession>A0A840SDL3</accession>
<dbReference type="Proteomes" id="UP000593591">
    <property type="component" value="Chromosome"/>
</dbReference>
<feature type="chain" id="PRO_5036418358" evidence="1">
    <location>
        <begin position="22"/>
        <end position="211"/>
    </location>
</feature>
<dbReference type="EMBL" id="JACHFR010000001">
    <property type="protein sequence ID" value="MBB5218026.1"/>
    <property type="molecule type" value="Genomic_DNA"/>
</dbReference>
<evidence type="ECO:0000313" key="3">
    <source>
        <dbReference type="EMBL" id="QOS40259.1"/>
    </source>
</evidence>
<evidence type="ECO:0000313" key="4">
    <source>
        <dbReference type="Proteomes" id="UP000578697"/>
    </source>
</evidence>
<evidence type="ECO:0000313" key="2">
    <source>
        <dbReference type="EMBL" id="MBB5218026.1"/>
    </source>
</evidence>
<name>A0A840SDL3_9SPIR</name>
<evidence type="ECO:0000313" key="5">
    <source>
        <dbReference type="Proteomes" id="UP000593591"/>
    </source>
</evidence>
<evidence type="ECO:0000256" key="1">
    <source>
        <dbReference type="SAM" id="SignalP"/>
    </source>
</evidence>
<gene>
    <name evidence="3" type="ORF">DYE49_07240</name>
    <name evidence="2" type="ORF">HNP77_000370</name>
</gene>
<protein>
    <submittedName>
        <fullName evidence="2">Uncharacterized protein</fullName>
    </submittedName>
</protein>
<keyword evidence="1" id="KW-0732">Signal</keyword>
<dbReference type="Proteomes" id="UP000578697">
    <property type="component" value="Unassembled WGS sequence"/>
</dbReference>
<feature type="signal peptide" evidence="1">
    <location>
        <begin position="1"/>
        <end position="21"/>
    </location>
</feature>
<organism evidence="2 4">
    <name type="scientific">Treponema rectale</name>
    <dbReference type="NCBI Taxonomy" id="744512"/>
    <lineage>
        <taxon>Bacteria</taxon>
        <taxon>Pseudomonadati</taxon>
        <taxon>Spirochaetota</taxon>
        <taxon>Spirochaetia</taxon>
        <taxon>Spirochaetales</taxon>
        <taxon>Treponemataceae</taxon>
        <taxon>Treponema</taxon>
    </lineage>
</organism>
<proteinExistence type="predicted"/>
<sequence>MKNVIKTAAVLSLTIAAASCASGSHGNVIQTEDEVFAIAINNPVPEGTIELLDSFEDGNFWQNSTDDGYSMETDLSSEWYSEGASSAKWNFKAVPKTETAVYYCDALSDRNWEGAKAIILDINNTTSKTIQLYLKIDSGRRPVEYAVTAPVAIGTGTNTNVYFDLEHQLTDLEGNSIPQIQEITNVRKLSIILMGKTKTGSVFTDNIRLVR</sequence>
<dbReference type="PROSITE" id="PS51257">
    <property type="entry name" value="PROKAR_LIPOPROTEIN"/>
    <property type="match status" value="1"/>
</dbReference>
<dbReference type="AlphaFoldDB" id="A0A840SDL3"/>
<keyword evidence="4" id="KW-1185">Reference proteome</keyword>
<dbReference type="RefSeq" id="WP_184651462.1">
    <property type="nucleotide sequence ID" value="NZ_JACHFR010000001.1"/>
</dbReference>
<reference evidence="2 4" key="2">
    <citation type="submission" date="2020-08" db="EMBL/GenBank/DDBJ databases">
        <title>Genomic Encyclopedia of Type Strains, Phase IV (KMG-IV): sequencing the most valuable type-strain genomes for metagenomic binning, comparative biology and taxonomic classification.</title>
        <authorList>
            <person name="Goeker M."/>
        </authorList>
    </citation>
    <scope>NUCLEOTIDE SEQUENCE [LARGE SCALE GENOMIC DNA]</scope>
    <source>
        <strain evidence="2 4">DSM 103679</strain>
    </source>
</reference>